<dbReference type="EMBL" id="LAZR01060898">
    <property type="protein sequence ID" value="KKK64715.1"/>
    <property type="molecule type" value="Genomic_DNA"/>
</dbReference>
<feature type="non-terminal residue" evidence="2">
    <location>
        <position position="1"/>
    </location>
</feature>
<dbReference type="PANTHER" id="PTHR47618">
    <property type="entry name" value="BIFUNCTIONAL OLIGORIBONUCLEASE AND PAP PHOSPHATASE NRNA"/>
    <property type="match status" value="1"/>
</dbReference>
<name>A0A0F8XTZ7_9ZZZZ</name>
<dbReference type="PANTHER" id="PTHR47618:SF1">
    <property type="entry name" value="BIFUNCTIONAL OLIGORIBONUCLEASE AND PAP PHOSPHATASE NRNA"/>
    <property type="match status" value="1"/>
</dbReference>
<organism evidence="2">
    <name type="scientific">marine sediment metagenome</name>
    <dbReference type="NCBI Taxonomy" id="412755"/>
    <lineage>
        <taxon>unclassified sequences</taxon>
        <taxon>metagenomes</taxon>
        <taxon>ecological metagenomes</taxon>
    </lineage>
</organism>
<dbReference type="InterPro" id="IPR038763">
    <property type="entry name" value="DHH_sf"/>
</dbReference>
<reference evidence="2" key="1">
    <citation type="journal article" date="2015" name="Nature">
        <title>Complex archaea that bridge the gap between prokaryotes and eukaryotes.</title>
        <authorList>
            <person name="Spang A."/>
            <person name="Saw J.H."/>
            <person name="Jorgensen S.L."/>
            <person name="Zaremba-Niedzwiedzka K."/>
            <person name="Martijn J."/>
            <person name="Lind A.E."/>
            <person name="van Eijk R."/>
            <person name="Schleper C."/>
            <person name="Guy L."/>
            <person name="Ettema T.J."/>
        </authorList>
    </citation>
    <scope>NUCLEOTIDE SEQUENCE</scope>
</reference>
<protein>
    <recommendedName>
        <fullName evidence="1">DDH domain-containing protein</fullName>
    </recommendedName>
</protein>
<dbReference type="Pfam" id="PF01368">
    <property type="entry name" value="DHH"/>
    <property type="match status" value="1"/>
</dbReference>
<accession>A0A0F8XTZ7</accession>
<evidence type="ECO:0000259" key="1">
    <source>
        <dbReference type="Pfam" id="PF01368"/>
    </source>
</evidence>
<gene>
    <name evidence="2" type="ORF">LCGC14_2981410</name>
</gene>
<evidence type="ECO:0000313" key="2">
    <source>
        <dbReference type="EMBL" id="KKK64715.1"/>
    </source>
</evidence>
<sequence>FMSSVDKEKMNEIFSGLDRDSVVGILMHPSPDPDCLGSAAGMSVLIKEIYGLNSKIFHFGEVSHPQNKSLKNVLHIMLEDGNDFDPKNCAATILVDTDLQSSGFKSETFTKVDVRLDHHAMDRNNGSNLTDVRPIGATCSIIWDYLREFEVSLEEYSDAATAMVIGIKTDTLDFTSSNTSKLDMEAFRGLLPFVDKISLAKVTKYPLPKMVFEIEAKAYKNKEIINTTLVSFVGDVTAHNRDIIPTIADRFSRMDGISTAVILGVIDNHVIASVRSDDARVDVNDLCVNTFGKSHAGGKEGSGGARFPLGAAYELLGDKEIKEKVKEEVVSQLKLRIFEELGEHKEEL</sequence>
<dbReference type="AlphaFoldDB" id="A0A0F8XTZ7"/>
<proteinExistence type="predicted"/>
<dbReference type="SUPFAM" id="SSF64182">
    <property type="entry name" value="DHH phosphoesterases"/>
    <property type="match status" value="1"/>
</dbReference>
<feature type="domain" description="DDH" evidence="1">
    <location>
        <begin position="23"/>
        <end position="167"/>
    </location>
</feature>
<dbReference type="Gene3D" id="3.90.1640.10">
    <property type="entry name" value="inorganic pyrophosphatase (n-terminal core)"/>
    <property type="match status" value="1"/>
</dbReference>
<dbReference type="InterPro" id="IPR051319">
    <property type="entry name" value="Oligoribo/pAp-PDE_c-di-AMP_PDE"/>
</dbReference>
<dbReference type="InterPro" id="IPR001667">
    <property type="entry name" value="DDH_dom"/>
</dbReference>
<comment type="caution">
    <text evidence="2">The sequence shown here is derived from an EMBL/GenBank/DDBJ whole genome shotgun (WGS) entry which is preliminary data.</text>
</comment>